<dbReference type="Gene3D" id="3.20.20.80">
    <property type="entry name" value="Glycosidases"/>
    <property type="match status" value="1"/>
</dbReference>
<evidence type="ECO:0000256" key="1">
    <source>
        <dbReference type="SAM" id="SignalP"/>
    </source>
</evidence>
<dbReference type="Pfam" id="PF00704">
    <property type="entry name" value="Glyco_hydro_18"/>
    <property type="match status" value="1"/>
</dbReference>
<dbReference type="Proteomes" id="UP000838748">
    <property type="component" value="Unassembled WGS sequence"/>
</dbReference>
<dbReference type="InterPro" id="IPR001223">
    <property type="entry name" value="Glyco_hydro18_cat"/>
</dbReference>
<feature type="chain" id="PRO_5045276633" description="GH18 domain-containing protein" evidence="1">
    <location>
        <begin position="23"/>
        <end position="236"/>
    </location>
</feature>
<evidence type="ECO:0000313" key="4">
    <source>
        <dbReference type="Proteomes" id="UP000838748"/>
    </source>
</evidence>
<evidence type="ECO:0000313" key="3">
    <source>
        <dbReference type="EMBL" id="CAH0540257.1"/>
    </source>
</evidence>
<dbReference type="SUPFAM" id="SSF51445">
    <property type="entry name" value="(Trans)glycosidases"/>
    <property type="match status" value="1"/>
</dbReference>
<feature type="signal peptide" evidence="1">
    <location>
        <begin position="1"/>
        <end position="22"/>
    </location>
</feature>
<sequence length="236" mass="26965">MKHIKAVLFSLLLVFFSSQSYAMQRVYYVLRFNQALDYGKEHKLIATLTKHKKDIDLIITQAFIADGNGALWGSINPKLLKFARKNHIRLDAMLTNTGFNSRTLHDLLSDHEAQDELINHLKEVSERYKLDGIQVDFEGIEYRDKDRFTDFYKKLARAMHDAHKTISVAVFPKTTDIPADTLSQDVYVHSAGAYDYKALGKLSDFVSVMAYNQHSSLTPPGPIASYPWTKKSFVML</sequence>
<organism evidence="3 4">
    <name type="scientific">Vibrio marisflavi CECT 7928</name>
    <dbReference type="NCBI Taxonomy" id="634439"/>
    <lineage>
        <taxon>Bacteria</taxon>
        <taxon>Pseudomonadati</taxon>
        <taxon>Pseudomonadota</taxon>
        <taxon>Gammaproteobacteria</taxon>
        <taxon>Vibrionales</taxon>
        <taxon>Vibrionaceae</taxon>
        <taxon>Vibrio</taxon>
    </lineage>
</organism>
<dbReference type="PANTHER" id="PTHR46066">
    <property type="entry name" value="CHITINASE DOMAIN-CONTAINING PROTEIN 1 FAMILY MEMBER"/>
    <property type="match status" value="1"/>
</dbReference>
<reference evidence="3" key="1">
    <citation type="submission" date="2021-11" db="EMBL/GenBank/DDBJ databases">
        <authorList>
            <person name="Rodrigo-Torres L."/>
            <person name="Arahal R. D."/>
            <person name="Lucena T."/>
        </authorList>
    </citation>
    <scope>NUCLEOTIDE SEQUENCE</scope>
    <source>
        <strain evidence="3">CECT 7928</strain>
    </source>
</reference>
<evidence type="ECO:0000259" key="2">
    <source>
        <dbReference type="PROSITE" id="PS51910"/>
    </source>
</evidence>
<feature type="domain" description="GH18" evidence="2">
    <location>
        <begin position="22"/>
        <end position="236"/>
    </location>
</feature>
<comment type="caution">
    <text evidence="3">The sequence shown here is derived from an EMBL/GenBank/DDBJ whole genome shotgun (WGS) entry which is preliminary data.</text>
</comment>
<keyword evidence="1" id="KW-0732">Signal</keyword>
<gene>
    <name evidence="3" type="ORF">VMF7928_02702</name>
</gene>
<name>A0ABM9A5D4_9VIBR</name>
<protein>
    <recommendedName>
        <fullName evidence="2">GH18 domain-containing protein</fullName>
    </recommendedName>
</protein>
<dbReference type="PROSITE" id="PS51910">
    <property type="entry name" value="GH18_2"/>
    <property type="match status" value="1"/>
</dbReference>
<proteinExistence type="predicted"/>
<dbReference type="EMBL" id="CAKLDM010000002">
    <property type="protein sequence ID" value="CAH0540257.1"/>
    <property type="molecule type" value="Genomic_DNA"/>
</dbReference>
<keyword evidence="4" id="KW-1185">Reference proteome</keyword>
<dbReference type="PANTHER" id="PTHR46066:SF2">
    <property type="entry name" value="CHITINASE DOMAIN-CONTAINING PROTEIN 1"/>
    <property type="match status" value="1"/>
</dbReference>
<dbReference type="InterPro" id="IPR017853">
    <property type="entry name" value="GH"/>
</dbReference>
<accession>A0ABM9A5D4</accession>
<dbReference type="RefSeq" id="WP_253073290.1">
    <property type="nucleotide sequence ID" value="NZ_CAKLDM010000002.1"/>
</dbReference>